<reference evidence="1" key="2">
    <citation type="submission" date="2021-04" db="EMBL/GenBank/DDBJ databases">
        <authorList>
            <person name="Gilroy R."/>
        </authorList>
    </citation>
    <scope>NUCLEOTIDE SEQUENCE</scope>
    <source>
        <strain evidence="1">ChiSxjej6B18-287</strain>
    </source>
</reference>
<comment type="caution">
    <text evidence="1">The sequence shown here is derived from an EMBL/GenBank/DDBJ whole genome shotgun (WGS) entry which is preliminary data.</text>
</comment>
<name>A0A9D2N712_9FIRM</name>
<protein>
    <submittedName>
        <fullName evidence="1">Uncharacterized protein</fullName>
    </submittedName>
</protein>
<organism evidence="1 2">
    <name type="scientific">Candidatus Blautia merdigallinarum</name>
    <dbReference type="NCBI Taxonomy" id="2838495"/>
    <lineage>
        <taxon>Bacteria</taxon>
        <taxon>Bacillati</taxon>
        <taxon>Bacillota</taxon>
        <taxon>Clostridia</taxon>
        <taxon>Lachnospirales</taxon>
        <taxon>Lachnospiraceae</taxon>
        <taxon>Blautia</taxon>
    </lineage>
</organism>
<reference evidence="1" key="1">
    <citation type="journal article" date="2021" name="PeerJ">
        <title>Extensive microbial diversity within the chicken gut microbiome revealed by metagenomics and culture.</title>
        <authorList>
            <person name="Gilroy R."/>
            <person name="Ravi A."/>
            <person name="Getino M."/>
            <person name="Pursley I."/>
            <person name="Horton D.L."/>
            <person name="Alikhan N.F."/>
            <person name="Baker D."/>
            <person name="Gharbi K."/>
            <person name="Hall N."/>
            <person name="Watson M."/>
            <person name="Adriaenssens E.M."/>
            <person name="Foster-Nyarko E."/>
            <person name="Jarju S."/>
            <person name="Secka A."/>
            <person name="Antonio M."/>
            <person name="Oren A."/>
            <person name="Chaudhuri R.R."/>
            <person name="La Ragione R."/>
            <person name="Hildebrand F."/>
            <person name="Pallen M.J."/>
        </authorList>
    </citation>
    <scope>NUCLEOTIDE SEQUENCE</scope>
    <source>
        <strain evidence="1">ChiSxjej6B18-287</strain>
    </source>
</reference>
<evidence type="ECO:0000313" key="1">
    <source>
        <dbReference type="EMBL" id="HJC11329.1"/>
    </source>
</evidence>
<dbReference type="EMBL" id="DWWV01000146">
    <property type="protein sequence ID" value="HJC11329.1"/>
    <property type="molecule type" value="Genomic_DNA"/>
</dbReference>
<accession>A0A9D2N712</accession>
<evidence type="ECO:0000313" key="2">
    <source>
        <dbReference type="Proteomes" id="UP000823893"/>
    </source>
</evidence>
<gene>
    <name evidence="1" type="ORF">H9935_11085</name>
</gene>
<proteinExistence type="predicted"/>
<dbReference type="AlphaFoldDB" id="A0A9D2N712"/>
<sequence>MTSCLYGFYKDGTYKVTYHHCDSYPSGFGRDVAAFIRENSMEELNALWDTMKSTDRKSFPTEEEVLEIESHGLHCHDCGELLKWGDIDPYNGGYLEYYTSYNFMCDYRAWLGKTDWIYIIDLDRGRFLAYDHRPDRPDTGDWEQQYRIRADHPLDSIPKDWYKEL</sequence>
<dbReference type="Proteomes" id="UP000823893">
    <property type="component" value="Unassembled WGS sequence"/>
</dbReference>